<dbReference type="PANTHER" id="PTHR47184:SF3">
    <property type="entry name" value="PHOSPHATIDYLINOSITOL 3-AND 4-KINASE FAMILY PROTEIN-RELATED"/>
    <property type="match status" value="1"/>
</dbReference>
<dbReference type="Proteomes" id="UP000006882">
    <property type="component" value="Chromosome G1"/>
</dbReference>
<gene>
    <name evidence="4" type="ORF">PRUPE_1G541600</name>
</gene>
<feature type="compositionally biased region" description="Polar residues" evidence="1">
    <location>
        <begin position="949"/>
        <end position="962"/>
    </location>
</feature>
<dbReference type="SMR" id="A0A251RHP9"/>
<feature type="region of interest" description="Disordered" evidence="1">
    <location>
        <begin position="1324"/>
        <end position="1346"/>
    </location>
</feature>
<feature type="domain" description="Symplekin/Pta1 N-terminal" evidence="2">
    <location>
        <begin position="98"/>
        <end position="316"/>
    </location>
</feature>
<dbReference type="PANTHER" id="PTHR47184">
    <property type="entry name" value="PHOSPHATIDYLINOSITOL 3-AND 4-KINASE FAMILY PROTEIN-RELATED"/>
    <property type="match status" value="1"/>
</dbReference>
<evidence type="ECO:0000256" key="1">
    <source>
        <dbReference type="SAM" id="MobiDB-lite"/>
    </source>
</evidence>
<protein>
    <recommendedName>
        <fullName evidence="6">Symplekin</fullName>
    </recommendedName>
</protein>
<evidence type="ECO:0000313" key="4">
    <source>
        <dbReference type="EMBL" id="ONI35538.1"/>
    </source>
</evidence>
<dbReference type="InterPro" id="IPR032460">
    <property type="entry name" value="Symplekin/Pta1_N"/>
</dbReference>
<feature type="compositionally biased region" description="Basic and acidic residues" evidence="1">
    <location>
        <begin position="539"/>
        <end position="557"/>
    </location>
</feature>
<organism evidence="4 5">
    <name type="scientific">Prunus persica</name>
    <name type="common">Peach</name>
    <name type="synonym">Amygdalus persica</name>
    <dbReference type="NCBI Taxonomy" id="3760"/>
    <lineage>
        <taxon>Eukaryota</taxon>
        <taxon>Viridiplantae</taxon>
        <taxon>Streptophyta</taxon>
        <taxon>Embryophyta</taxon>
        <taxon>Tracheophyta</taxon>
        <taxon>Spermatophyta</taxon>
        <taxon>Magnoliopsida</taxon>
        <taxon>eudicotyledons</taxon>
        <taxon>Gunneridae</taxon>
        <taxon>Pentapetalae</taxon>
        <taxon>rosids</taxon>
        <taxon>fabids</taxon>
        <taxon>Rosales</taxon>
        <taxon>Rosaceae</taxon>
        <taxon>Amygdaloideae</taxon>
        <taxon>Amygdaleae</taxon>
        <taxon>Prunus</taxon>
    </lineage>
</organism>
<sequence length="1346" mass="147443">MAGAAPSDRALSLLATVNNHGDLAVKLSSLKQAKDILLSIHPSVAAELFPYLIELQSSPETLVRLSLIEVVEEIGLKAMEESSVLMSILLEFLKDSDSIVARQSIVSGTNLFVSVLEEMTLQFHRRGKVEIWLEELWSWMAKFKDAVFTIALEPGSVGTKLLALKFLETYVLLFTSDANGSEKPVAEDTTASKKAFNVSWLVGGHTILDPYILMSEANRTVGILLNLLRSAGSLPGCVTIAIVNCLAAIARKRLVHYNTILSALLDFDPNFEIVKGHHAASIQYSLRTAFLGFLRCTNPVIVESRDRLLRALRAMNAGDAADQVIRQVEKMLRNAERVSRDARLGKDDQQSSQLPVSGDLLKRRLTPLDTEEASNNHEMPSKRIRYGPDSYSTLPVQMNASGRDTTSVNGVSSDLPVLDGELTPVEQMIAVIGALLGEGERGGESLEILISNIHPDLLADIVITNMRHLPKIPPPLTRLGNFPAPRQIGSLSSSAQVVAGSPTSSVQSPVLTEQVPFSSATVTSLTVSDASNVNSLPTDSKRDPRRLHFQDPRRLDPRSAAASAGLASTPMEDTTAMQSDLDGSMSLNKLNLLPNVTTVETPLATPMLQTESDEKTFDSQLVSGSGQLTPKEEVLDGPVEIDPASKLGLSSDLTDSPVQTVDEDLIATKLSDIEGKDEDEDLDTSSFLESDQHSPVLSNTSASEDTYQDFPQLPIYVELTQEQERSVGKLAIERIIESYKYLHGEDYSQMRLALLARLVAQIDADDEIVVLLHKHILVDYQQQKGHELVLHVLYHLHALTISDSVESCSFATAVYEKFLLEVAKSLLESFPASDKSFSRLLGEVPILPDSTLKLLDDLCNSDVIDKHGKDIRDVERVTQGLGAVWSLILGRPHYRQSCLDITLKCAVHSQDEIRAKAIRLVANKLYQLSYISEIIEKFATNMLLSAVEQSPSGTEHAQSGPTGQRAERMLESQEPSISDFEVSESGNSENDSSRKDQALSTMSFPEVQRLISLFFALCIKKPILIQLVFNTYGHAPKAVKQAFHRHIPILIRALGSSYSELLNIISDPPQGSENLLMLVLQILTQETSPSSDLIATVKHLYETKLKDVTILIPMLSALSKNEVLPIFPRLVALPLEKFQTALAHILQGSAHTGPALTPAEVLVSIHGIVPEKDGLALKKITDACSACFEQRTVFTQQVLAKALNQMVDQTPLPLLFMRTVIQAIDAFPSLVDFVMEILSKLVSKQVWRMPKLWVGFLKCASQTQPHSFRVLLQLPPPQLESALNKYANLRGPIAAYASQPSVKASLPRPTLAILGLANETHLQQPHLPSSFHPTDTNSSVHGATPT</sequence>
<dbReference type="InterPro" id="IPR011989">
    <property type="entry name" value="ARM-like"/>
</dbReference>
<dbReference type="InterPro" id="IPR022075">
    <property type="entry name" value="Symplekin_C"/>
</dbReference>
<keyword evidence="5" id="KW-1185">Reference proteome</keyword>
<accession>A0A251RHP9</accession>
<proteinExistence type="predicted"/>
<dbReference type="Gene3D" id="1.25.10.10">
    <property type="entry name" value="Leucine-rich Repeat Variant"/>
    <property type="match status" value="1"/>
</dbReference>
<dbReference type="OrthoDB" id="331600at2759"/>
<dbReference type="EMBL" id="CM007651">
    <property type="protein sequence ID" value="ONI35538.1"/>
    <property type="molecule type" value="Genomic_DNA"/>
</dbReference>
<feature type="region of interest" description="Disordered" evidence="1">
    <location>
        <begin position="338"/>
        <end position="388"/>
    </location>
</feature>
<dbReference type="InterPro" id="IPR016024">
    <property type="entry name" value="ARM-type_fold"/>
</dbReference>
<reference evidence="4 5" key="1">
    <citation type="journal article" date="2013" name="Nat. Genet.">
        <title>The high-quality draft genome of peach (Prunus persica) identifies unique patterns of genetic diversity, domestication and genome evolution.</title>
        <authorList>
            <consortium name="International Peach Genome Initiative"/>
            <person name="Verde I."/>
            <person name="Abbott A.G."/>
            <person name="Scalabrin S."/>
            <person name="Jung S."/>
            <person name="Shu S."/>
            <person name="Marroni F."/>
            <person name="Zhebentyayeva T."/>
            <person name="Dettori M.T."/>
            <person name="Grimwood J."/>
            <person name="Cattonaro F."/>
            <person name="Zuccolo A."/>
            <person name="Rossini L."/>
            <person name="Jenkins J."/>
            <person name="Vendramin E."/>
            <person name="Meisel L.A."/>
            <person name="Decroocq V."/>
            <person name="Sosinski B."/>
            <person name="Prochnik S."/>
            <person name="Mitros T."/>
            <person name="Policriti A."/>
            <person name="Cipriani G."/>
            <person name="Dondini L."/>
            <person name="Ficklin S."/>
            <person name="Goodstein D.M."/>
            <person name="Xuan P."/>
            <person name="Del Fabbro C."/>
            <person name="Aramini V."/>
            <person name="Copetti D."/>
            <person name="Gonzalez S."/>
            <person name="Horner D.S."/>
            <person name="Falchi R."/>
            <person name="Lucas S."/>
            <person name="Mica E."/>
            <person name="Maldonado J."/>
            <person name="Lazzari B."/>
            <person name="Bielenberg D."/>
            <person name="Pirona R."/>
            <person name="Miculan M."/>
            <person name="Barakat A."/>
            <person name="Testolin R."/>
            <person name="Stella A."/>
            <person name="Tartarini S."/>
            <person name="Tonutti P."/>
            <person name="Arus P."/>
            <person name="Orellana A."/>
            <person name="Wells C."/>
            <person name="Main D."/>
            <person name="Vizzotto G."/>
            <person name="Silva H."/>
            <person name="Salamini F."/>
            <person name="Schmutz J."/>
            <person name="Morgante M."/>
            <person name="Rokhsar D.S."/>
        </authorList>
    </citation>
    <scope>NUCLEOTIDE SEQUENCE [LARGE SCALE GENOMIC DNA]</scope>
    <source>
        <strain evidence="5">cv. Nemared</strain>
    </source>
</reference>
<feature type="domain" description="Symplekin C-terminal" evidence="3">
    <location>
        <begin position="1107"/>
        <end position="1285"/>
    </location>
</feature>
<dbReference type="SUPFAM" id="SSF48371">
    <property type="entry name" value="ARM repeat"/>
    <property type="match status" value="1"/>
</dbReference>
<feature type="region of interest" description="Disordered" evidence="1">
    <location>
        <begin position="949"/>
        <end position="997"/>
    </location>
</feature>
<dbReference type="Gramene" id="ONI35538">
    <property type="protein sequence ID" value="ONI35538"/>
    <property type="gene ID" value="PRUPE_1G541600"/>
</dbReference>
<dbReference type="STRING" id="3760.A0A251RHP9"/>
<dbReference type="Pfam" id="PF12295">
    <property type="entry name" value="Symplekin_C"/>
    <property type="match status" value="1"/>
</dbReference>
<evidence type="ECO:0000313" key="5">
    <source>
        <dbReference type="Proteomes" id="UP000006882"/>
    </source>
</evidence>
<feature type="region of interest" description="Disordered" evidence="1">
    <location>
        <begin position="670"/>
        <end position="703"/>
    </location>
</feature>
<evidence type="ECO:0000259" key="2">
    <source>
        <dbReference type="Pfam" id="PF11935"/>
    </source>
</evidence>
<evidence type="ECO:0000259" key="3">
    <source>
        <dbReference type="Pfam" id="PF12295"/>
    </source>
</evidence>
<evidence type="ECO:0008006" key="6">
    <source>
        <dbReference type="Google" id="ProtNLM"/>
    </source>
</evidence>
<feature type="compositionally biased region" description="Basic and acidic residues" evidence="1">
    <location>
        <begin position="338"/>
        <end position="349"/>
    </location>
</feature>
<dbReference type="Pfam" id="PF11935">
    <property type="entry name" value="SYMPK_PTA1_N"/>
    <property type="match status" value="1"/>
</dbReference>
<dbReference type="GO" id="GO:0071333">
    <property type="term" value="P:cellular response to glucose stimulus"/>
    <property type="evidence" value="ECO:0000318"/>
    <property type="project" value="GO_Central"/>
</dbReference>
<name>A0A251RHP9_PRUPE</name>
<feature type="compositionally biased region" description="Polar residues" evidence="1">
    <location>
        <begin position="684"/>
        <end position="703"/>
    </location>
</feature>
<feature type="region of interest" description="Disordered" evidence="1">
    <location>
        <begin position="530"/>
        <end position="581"/>
    </location>
</feature>